<keyword evidence="2" id="KW-1185">Reference proteome</keyword>
<reference evidence="1" key="1">
    <citation type="submission" date="2022-02" db="EMBL/GenBank/DDBJ databases">
        <title>Plant Genome Project.</title>
        <authorList>
            <person name="Zhang R.-G."/>
        </authorList>
    </citation>
    <scope>NUCLEOTIDE SEQUENCE</scope>
    <source>
        <strain evidence="1">AT1</strain>
    </source>
</reference>
<evidence type="ECO:0000313" key="1">
    <source>
        <dbReference type="EMBL" id="KAI8529969.1"/>
    </source>
</evidence>
<name>A0ACC0LNP3_RHOML</name>
<protein>
    <submittedName>
        <fullName evidence="1">Uncharacterized protein</fullName>
    </submittedName>
</protein>
<accession>A0ACC0LNP3</accession>
<dbReference type="Proteomes" id="UP001062846">
    <property type="component" value="Chromosome 11"/>
</dbReference>
<evidence type="ECO:0000313" key="2">
    <source>
        <dbReference type="Proteomes" id="UP001062846"/>
    </source>
</evidence>
<organism evidence="1 2">
    <name type="scientific">Rhododendron molle</name>
    <name type="common">Chinese azalea</name>
    <name type="synonym">Azalea mollis</name>
    <dbReference type="NCBI Taxonomy" id="49168"/>
    <lineage>
        <taxon>Eukaryota</taxon>
        <taxon>Viridiplantae</taxon>
        <taxon>Streptophyta</taxon>
        <taxon>Embryophyta</taxon>
        <taxon>Tracheophyta</taxon>
        <taxon>Spermatophyta</taxon>
        <taxon>Magnoliopsida</taxon>
        <taxon>eudicotyledons</taxon>
        <taxon>Gunneridae</taxon>
        <taxon>Pentapetalae</taxon>
        <taxon>asterids</taxon>
        <taxon>Ericales</taxon>
        <taxon>Ericaceae</taxon>
        <taxon>Ericoideae</taxon>
        <taxon>Rhodoreae</taxon>
        <taxon>Rhododendron</taxon>
    </lineage>
</organism>
<gene>
    <name evidence="1" type="ORF">RHMOL_Rhmol11G0017400</name>
</gene>
<proteinExistence type="predicted"/>
<sequence>MSRMERLTCYKSFEEGHKRILDATALVGRGIDIKRVNIVFNYDMPYSADTYLHRVGRVVRFGTKGLAITFVSSASDYDVLNHIFYSTSMHVGLIRF</sequence>
<dbReference type="EMBL" id="CM046398">
    <property type="protein sequence ID" value="KAI8529969.1"/>
    <property type="molecule type" value="Genomic_DNA"/>
</dbReference>
<comment type="caution">
    <text evidence="1">The sequence shown here is derived from an EMBL/GenBank/DDBJ whole genome shotgun (WGS) entry which is preliminary data.</text>
</comment>